<evidence type="ECO:0008006" key="4">
    <source>
        <dbReference type="Google" id="ProtNLM"/>
    </source>
</evidence>
<evidence type="ECO:0000256" key="1">
    <source>
        <dbReference type="SAM" id="Phobius"/>
    </source>
</evidence>
<accession>A0A1Q2LHR4</accession>
<evidence type="ECO:0000313" key="2">
    <source>
        <dbReference type="EMBL" id="AQQ59512.1"/>
    </source>
</evidence>
<name>A0A1Q2LHR4_9HELI</name>
<gene>
    <name evidence="2" type="ORF">XJ32_04725</name>
</gene>
<protein>
    <recommendedName>
        <fullName evidence="4">General secretion pathway protein GspM</fullName>
    </recommendedName>
</protein>
<keyword evidence="1" id="KW-0472">Membrane</keyword>
<proteinExistence type="predicted"/>
<dbReference type="AlphaFoldDB" id="A0A1Q2LHR4"/>
<dbReference type="EMBL" id="CP019645">
    <property type="protein sequence ID" value="AQQ59512.1"/>
    <property type="molecule type" value="Genomic_DNA"/>
</dbReference>
<dbReference type="KEGG" id="hbl:XJ32_04725"/>
<dbReference type="Proteomes" id="UP000188298">
    <property type="component" value="Chromosome"/>
</dbReference>
<keyword evidence="1" id="KW-1133">Transmembrane helix</keyword>
<feature type="transmembrane region" description="Helical" evidence="1">
    <location>
        <begin position="12"/>
        <end position="30"/>
    </location>
</feature>
<keyword evidence="1" id="KW-0812">Transmembrane</keyword>
<reference evidence="2 3" key="1">
    <citation type="submission" date="2017-02" db="EMBL/GenBank/DDBJ databases">
        <title>Whole genome sequencing of Helicobacter bilis strain AAQJH.</title>
        <authorList>
            <person name="Conlan S."/>
            <person name="Thomas P.J."/>
            <person name="Mullikin J."/>
            <person name="Palmore T.N."/>
            <person name="Frank K.M."/>
            <person name="Segre J.A."/>
        </authorList>
    </citation>
    <scope>NUCLEOTIDE SEQUENCE [LARGE SCALE GENOMIC DNA]</scope>
    <source>
        <strain evidence="2 3">AAQJH</strain>
    </source>
</reference>
<sequence>MAILKDVEPDIIFRHIVWSVLFIAAVAYYINVDIMPNVDSYKEQVRFTRVTQDVLASTKAVRDNAQAKINAFSGANHEKIKVFNGVINESVIRKNLPKGFLRINVKKMGEELIPQDQLKKQFYAITGEVGINNLALILDIVPKLHAKNISAILELPFVVQKTKKGNLSFELRIAITQSTYKR</sequence>
<organism evidence="2 3">
    <name type="scientific">Helicobacter bilis</name>
    <dbReference type="NCBI Taxonomy" id="37372"/>
    <lineage>
        <taxon>Bacteria</taxon>
        <taxon>Pseudomonadati</taxon>
        <taxon>Campylobacterota</taxon>
        <taxon>Epsilonproteobacteria</taxon>
        <taxon>Campylobacterales</taxon>
        <taxon>Helicobacteraceae</taxon>
        <taxon>Helicobacter</taxon>
    </lineage>
</organism>
<dbReference type="RefSeq" id="WP_005216698.1">
    <property type="nucleotide sequence ID" value="NZ_CABKOK010000001.1"/>
</dbReference>
<evidence type="ECO:0000313" key="3">
    <source>
        <dbReference type="Proteomes" id="UP000188298"/>
    </source>
</evidence>